<evidence type="ECO:0000256" key="1">
    <source>
        <dbReference type="SAM" id="SignalP"/>
    </source>
</evidence>
<feature type="chain" id="PRO_5025536901" description="Ubiquitin 3 binding protein But2 C-terminal domain-containing protein" evidence="1">
    <location>
        <begin position="19"/>
        <end position="175"/>
    </location>
</feature>
<protein>
    <recommendedName>
        <fullName evidence="4">Ubiquitin 3 binding protein But2 C-terminal domain-containing protein</fullName>
    </recommendedName>
</protein>
<sequence length="175" mass="18215">MAPSIFFSVLAFSSAVLSAPLASRSESWPVPSMKAHFMGRDTGIPGNDWSGHEFNSTLDFSVSFPSGAVACSGNWTYTHVPTTPFACAAEGVQFYLSPTSAGTFTETAFTLSVTKTETDANGTQKQLVGSHDVVGNSAGQPNSYLTCIGGPPYDGIRCDITGWASTAGSLTLVAV</sequence>
<dbReference type="AlphaFoldDB" id="A0A6A6TAD0"/>
<dbReference type="EMBL" id="MU004338">
    <property type="protein sequence ID" value="KAF2656267.1"/>
    <property type="molecule type" value="Genomic_DNA"/>
</dbReference>
<proteinExistence type="predicted"/>
<keyword evidence="3" id="KW-1185">Reference proteome</keyword>
<accession>A0A6A6TAD0</accession>
<keyword evidence="1" id="KW-0732">Signal</keyword>
<dbReference type="Proteomes" id="UP000799324">
    <property type="component" value="Unassembled WGS sequence"/>
</dbReference>
<reference evidence="2" key="1">
    <citation type="journal article" date="2020" name="Stud. Mycol.">
        <title>101 Dothideomycetes genomes: a test case for predicting lifestyles and emergence of pathogens.</title>
        <authorList>
            <person name="Haridas S."/>
            <person name="Albert R."/>
            <person name="Binder M."/>
            <person name="Bloem J."/>
            <person name="Labutti K."/>
            <person name="Salamov A."/>
            <person name="Andreopoulos B."/>
            <person name="Baker S."/>
            <person name="Barry K."/>
            <person name="Bills G."/>
            <person name="Bluhm B."/>
            <person name="Cannon C."/>
            <person name="Castanera R."/>
            <person name="Culley D."/>
            <person name="Daum C."/>
            <person name="Ezra D."/>
            <person name="Gonzalez J."/>
            <person name="Henrissat B."/>
            <person name="Kuo A."/>
            <person name="Liang C."/>
            <person name="Lipzen A."/>
            <person name="Lutzoni F."/>
            <person name="Magnuson J."/>
            <person name="Mondo S."/>
            <person name="Nolan M."/>
            <person name="Ohm R."/>
            <person name="Pangilinan J."/>
            <person name="Park H.-J."/>
            <person name="Ramirez L."/>
            <person name="Alfaro M."/>
            <person name="Sun H."/>
            <person name="Tritt A."/>
            <person name="Yoshinaga Y."/>
            <person name="Zwiers L.-H."/>
            <person name="Turgeon B."/>
            <person name="Goodwin S."/>
            <person name="Spatafora J."/>
            <person name="Crous P."/>
            <person name="Grigoriev I."/>
        </authorList>
    </citation>
    <scope>NUCLEOTIDE SEQUENCE</scope>
    <source>
        <strain evidence="2">CBS 122681</strain>
    </source>
</reference>
<evidence type="ECO:0000313" key="2">
    <source>
        <dbReference type="EMBL" id="KAF2656267.1"/>
    </source>
</evidence>
<name>A0A6A6TAD0_9PLEO</name>
<gene>
    <name evidence="2" type="ORF">K491DRAFT_715490</name>
</gene>
<organism evidence="2 3">
    <name type="scientific">Lophiostoma macrostomum CBS 122681</name>
    <dbReference type="NCBI Taxonomy" id="1314788"/>
    <lineage>
        <taxon>Eukaryota</taxon>
        <taxon>Fungi</taxon>
        <taxon>Dikarya</taxon>
        <taxon>Ascomycota</taxon>
        <taxon>Pezizomycotina</taxon>
        <taxon>Dothideomycetes</taxon>
        <taxon>Pleosporomycetidae</taxon>
        <taxon>Pleosporales</taxon>
        <taxon>Lophiostomataceae</taxon>
        <taxon>Lophiostoma</taxon>
    </lineage>
</organism>
<feature type="signal peptide" evidence="1">
    <location>
        <begin position="1"/>
        <end position="18"/>
    </location>
</feature>
<evidence type="ECO:0000313" key="3">
    <source>
        <dbReference type="Proteomes" id="UP000799324"/>
    </source>
</evidence>
<dbReference type="OrthoDB" id="3922703at2759"/>
<evidence type="ECO:0008006" key="4">
    <source>
        <dbReference type="Google" id="ProtNLM"/>
    </source>
</evidence>